<dbReference type="Pfam" id="PF02541">
    <property type="entry name" value="Ppx-GppA"/>
    <property type="match status" value="1"/>
</dbReference>
<dbReference type="PANTHER" id="PTHR30005">
    <property type="entry name" value="EXOPOLYPHOSPHATASE"/>
    <property type="match status" value="1"/>
</dbReference>
<dbReference type="EC" id="3.6.1.11" evidence="5"/>
<evidence type="ECO:0000256" key="10">
    <source>
        <dbReference type="ARBA" id="ARBA00047607"/>
    </source>
</evidence>
<evidence type="ECO:0000256" key="8">
    <source>
        <dbReference type="ARBA" id="ARBA00022801"/>
    </source>
</evidence>
<proteinExistence type="inferred from homology"/>
<dbReference type="InterPro" id="IPR043129">
    <property type="entry name" value="ATPase_NBD"/>
</dbReference>
<evidence type="ECO:0000256" key="7">
    <source>
        <dbReference type="ARBA" id="ARBA00022475"/>
    </source>
</evidence>
<dbReference type="GO" id="GO:0006798">
    <property type="term" value="P:polyphosphate catabolic process"/>
    <property type="evidence" value="ECO:0007669"/>
    <property type="project" value="TreeGrafter"/>
</dbReference>
<name>A0A3N1PJ72_9GAMM</name>
<feature type="domain" description="Ppx/GppA phosphatase C-terminal" evidence="12">
    <location>
        <begin position="311"/>
        <end position="479"/>
    </location>
</feature>
<dbReference type="InterPro" id="IPR050273">
    <property type="entry name" value="GppA/Ppx_hydrolase"/>
</dbReference>
<feature type="domain" description="Ppx/GppA phosphatase N-terminal" evidence="11">
    <location>
        <begin position="26"/>
        <end position="303"/>
    </location>
</feature>
<accession>A0A3N1PJ72</accession>
<evidence type="ECO:0000256" key="6">
    <source>
        <dbReference type="ARBA" id="ARBA00020416"/>
    </source>
</evidence>
<dbReference type="InterPro" id="IPR048950">
    <property type="entry name" value="Ppx_GppA_C"/>
</dbReference>
<dbReference type="NCBIfam" id="TIGR03706">
    <property type="entry name" value="exo_poly_only"/>
    <property type="match status" value="1"/>
</dbReference>
<comment type="subunit">
    <text evidence="4">Homodimer.</text>
</comment>
<keyword evidence="9" id="KW-0472">Membrane</keyword>
<dbReference type="InterPro" id="IPR030673">
    <property type="entry name" value="PyroPPase_GppA_Ppx"/>
</dbReference>
<keyword evidence="7" id="KW-1003">Cell membrane</keyword>
<evidence type="ECO:0000259" key="12">
    <source>
        <dbReference type="Pfam" id="PF21447"/>
    </source>
</evidence>
<reference evidence="13 14" key="1">
    <citation type="submission" date="2018-11" db="EMBL/GenBank/DDBJ databases">
        <title>Genomic Encyclopedia of Type Strains, Phase IV (KMG-IV): sequencing the most valuable type-strain genomes for metagenomic binning, comparative biology and taxonomic classification.</title>
        <authorList>
            <person name="Goeker M."/>
        </authorList>
    </citation>
    <scope>NUCLEOTIDE SEQUENCE [LARGE SCALE GENOMIC DNA]</scope>
    <source>
        <strain evidence="13 14">DSM 21945</strain>
    </source>
</reference>
<protein>
    <recommendedName>
        <fullName evidence="6">Exopolyphosphatase</fullName>
        <ecNumber evidence="5">3.6.1.11</ecNumber>
    </recommendedName>
</protein>
<evidence type="ECO:0000256" key="4">
    <source>
        <dbReference type="ARBA" id="ARBA00011738"/>
    </source>
</evidence>
<comment type="similarity">
    <text evidence="3">Belongs to the GppA/Ppx family.</text>
</comment>
<dbReference type="SUPFAM" id="SSF53067">
    <property type="entry name" value="Actin-like ATPase domain"/>
    <property type="match status" value="2"/>
</dbReference>
<keyword evidence="8" id="KW-0378">Hydrolase</keyword>
<evidence type="ECO:0000259" key="11">
    <source>
        <dbReference type="Pfam" id="PF02541"/>
    </source>
</evidence>
<organism evidence="13 14">
    <name type="scientific">Gallaecimonas pentaromativorans</name>
    <dbReference type="NCBI Taxonomy" id="584787"/>
    <lineage>
        <taxon>Bacteria</taxon>
        <taxon>Pseudomonadati</taxon>
        <taxon>Pseudomonadota</taxon>
        <taxon>Gammaproteobacteria</taxon>
        <taxon>Enterobacterales</taxon>
        <taxon>Gallaecimonadaceae</taxon>
        <taxon>Gallaecimonas</taxon>
    </lineage>
</organism>
<dbReference type="GO" id="GO:0005886">
    <property type="term" value="C:plasma membrane"/>
    <property type="evidence" value="ECO:0007669"/>
    <property type="project" value="UniProtKB-SubCell"/>
</dbReference>
<dbReference type="FunFam" id="3.30.420.40:FF:000023">
    <property type="entry name" value="Guanosine-5'-triphosphate,3'-diphosphate pyrophosphatase"/>
    <property type="match status" value="1"/>
</dbReference>
<evidence type="ECO:0000256" key="9">
    <source>
        <dbReference type="ARBA" id="ARBA00023136"/>
    </source>
</evidence>
<dbReference type="InterPro" id="IPR003695">
    <property type="entry name" value="Ppx_GppA_N"/>
</dbReference>
<evidence type="ECO:0000256" key="1">
    <source>
        <dbReference type="ARBA" id="ARBA00001946"/>
    </source>
</evidence>
<dbReference type="GO" id="GO:0004309">
    <property type="term" value="F:exopolyphosphatase activity"/>
    <property type="evidence" value="ECO:0007669"/>
    <property type="project" value="UniProtKB-EC"/>
</dbReference>
<keyword evidence="14" id="KW-1185">Reference proteome</keyword>
<dbReference type="Pfam" id="PF21447">
    <property type="entry name" value="Ppx-GppA_III"/>
    <property type="match status" value="1"/>
</dbReference>
<dbReference type="SUPFAM" id="SSF109604">
    <property type="entry name" value="HD-domain/PDEase-like"/>
    <property type="match status" value="1"/>
</dbReference>
<evidence type="ECO:0000313" key="13">
    <source>
        <dbReference type="EMBL" id="ROQ28685.1"/>
    </source>
</evidence>
<dbReference type="Proteomes" id="UP000268033">
    <property type="component" value="Unassembled WGS sequence"/>
</dbReference>
<comment type="subcellular location">
    <subcellularLocation>
        <location evidence="2">Cell membrane</location>
        <topology evidence="2">Peripheral membrane protein</topology>
    </subcellularLocation>
</comment>
<evidence type="ECO:0000313" key="14">
    <source>
        <dbReference type="Proteomes" id="UP000268033"/>
    </source>
</evidence>
<dbReference type="RefSeq" id="WP_123421091.1">
    <property type="nucleotide sequence ID" value="NZ_RJUL01000003.1"/>
</dbReference>
<dbReference type="Gene3D" id="3.30.420.40">
    <property type="match status" value="1"/>
</dbReference>
<dbReference type="PANTHER" id="PTHR30005:SF14">
    <property type="entry name" value="EXOPOLYPHOSPHATASE"/>
    <property type="match status" value="1"/>
</dbReference>
<dbReference type="Gene3D" id="3.30.420.150">
    <property type="entry name" value="Exopolyphosphatase. Domain 2"/>
    <property type="match status" value="1"/>
</dbReference>
<dbReference type="InterPro" id="IPR022371">
    <property type="entry name" value="Exopolyphosphatase"/>
</dbReference>
<dbReference type="FunFam" id="3.30.420.150:FF:000001">
    <property type="entry name" value="Guanosine-5'-triphosphate,3'-diphosphate pyrophosphatase"/>
    <property type="match status" value="1"/>
</dbReference>
<sequence>MTEEQEVPLVCVDLGSNSFHLLKASHFKGAFRILNKAKERVRLAEGLSDNYELTDAAMARGLDCLAKFREIIGNLPASRVRTVATYTLRRASNGDAFLKAAKAVYPYPIEVISGAEEARLIYHGVSHTQPGNDSRLVMDIGGGSTEFIIGRGLETRRLASLGMGCVSFQQRYFEGGKLSDSAFNKAETAAAQELETIEQSYKDEGWQQAIGCSGTIKAVQACIQAKWPGESAITLKKLKALRKICQQAGDVAKLKLPAVNDERIQVFPAGLAILIASFKALSIEALTFSDAALREGLMFQMAPGAGHLDPRDRTTLALAAQYHVDRPQAMRVRSKATRLFSQVKKDRELEALLGWAAELHEVGLQINFHGIQRHSAYILENSDLIGFNQEQQLLLATLVRYSRKGLKQFALPRFNLFNDQDAMLMLRVLRLSILLHRRRQNLRLPELTLSLTDDKTLVLSCPAIWLKRHELVSADLHQEVLYQAQAGWPLVIDAKGA</sequence>
<dbReference type="EMBL" id="RJUL01000003">
    <property type="protein sequence ID" value="ROQ28685.1"/>
    <property type="molecule type" value="Genomic_DNA"/>
</dbReference>
<dbReference type="STRING" id="584787.GCA_001247655_00128"/>
<comment type="caution">
    <text evidence="13">The sequence shown here is derived from an EMBL/GenBank/DDBJ whole genome shotgun (WGS) entry which is preliminary data.</text>
</comment>
<comment type="catalytic activity">
    <reaction evidence="10">
        <text>[phosphate](n) + H2O = [phosphate](n-1) + phosphate + H(+)</text>
        <dbReference type="Rhea" id="RHEA:21528"/>
        <dbReference type="Rhea" id="RHEA-COMP:9859"/>
        <dbReference type="Rhea" id="RHEA-COMP:14279"/>
        <dbReference type="ChEBI" id="CHEBI:15377"/>
        <dbReference type="ChEBI" id="CHEBI:15378"/>
        <dbReference type="ChEBI" id="CHEBI:16838"/>
        <dbReference type="ChEBI" id="CHEBI:43474"/>
        <dbReference type="EC" id="3.6.1.11"/>
    </reaction>
</comment>
<gene>
    <name evidence="13" type="ORF">EDC28_103278</name>
</gene>
<evidence type="ECO:0000256" key="2">
    <source>
        <dbReference type="ARBA" id="ARBA00004202"/>
    </source>
</evidence>
<evidence type="ECO:0000256" key="3">
    <source>
        <dbReference type="ARBA" id="ARBA00007125"/>
    </source>
</evidence>
<dbReference type="AlphaFoldDB" id="A0A3N1PJ72"/>
<comment type="cofactor">
    <cofactor evidence="1">
        <name>Mg(2+)</name>
        <dbReference type="ChEBI" id="CHEBI:18420"/>
    </cofactor>
</comment>
<evidence type="ECO:0000256" key="5">
    <source>
        <dbReference type="ARBA" id="ARBA00012451"/>
    </source>
</evidence>
<dbReference type="Gene3D" id="1.10.3210.10">
    <property type="entry name" value="Hypothetical protein af1432"/>
    <property type="match status" value="1"/>
</dbReference>
<dbReference type="CDD" id="cd24053">
    <property type="entry name" value="ASKHA_NBD_EcPPX-GppA-like"/>
    <property type="match status" value="1"/>
</dbReference>
<dbReference type="PIRSF" id="PIRSF001267">
    <property type="entry name" value="Pyrophosphatase_GppA_Ppx"/>
    <property type="match status" value="1"/>
</dbReference>